<evidence type="ECO:0008006" key="3">
    <source>
        <dbReference type="Google" id="ProtNLM"/>
    </source>
</evidence>
<reference evidence="1 2" key="1">
    <citation type="submission" date="2021-01" db="EMBL/GenBank/DDBJ databases">
        <title>Tumebacillus sp. strain ITR2 16S ribosomal RNA gene Genome sequencing and assembly.</title>
        <authorList>
            <person name="Kang M."/>
        </authorList>
    </citation>
    <scope>NUCLEOTIDE SEQUENCE [LARGE SCALE GENOMIC DNA]</scope>
    <source>
        <strain evidence="1 2">ITR2</strain>
    </source>
</reference>
<protein>
    <recommendedName>
        <fullName evidence="3">ACT domain-containing protein</fullName>
    </recommendedName>
</protein>
<keyword evidence="2" id="KW-1185">Reference proteome</keyword>
<gene>
    <name evidence="1" type="ORF">JJB07_09310</name>
</gene>
<dbReference type="RefSeq" id="WP_201634029.1">
    <property type="nucleotide sequence ID" value="NZ_JAEQNB010000002.1"/>
</dbReference>
<dbReference type="Proteomes" id="UP000602284">
    <property type="component" value="Unassembled WGS sequence"/>
</dbReference>
<organism evidence="1 2">
    <name type="scientific">Tumebacillus amylolyticus</name>
    <dbReference type="NCBI Taxonomy" id="2801339"/>
    <lineage>
        <taxon>Bacteria</taxon>
        <taxon>Bacillati</taxon>
        <taxon>Bacillota</taxon>
        <taxon>Bacilli</taxon>
        <taxon>Bacillales</taxon>
        <taxon>Alicyclobacillaceae</taxon>
        <taxon>Tumebacillus</taxon>
    </lineage>
</organism>
<dbReference type="SUPFAM" id="SSF55021">
    <property type="entry name" value="ACT-like"/>
    <property type="match status" value="1"/>
</dbReference>
<comment type="caution">
    <text evidence="1">The sequence shown here is derived from an EMBL/GenBank/DDBJ whole genome shotgun (WGS) entry which is preliminary data.</text>
</comment>
<accession>A0ABS1J9B7</accession>
<evidence type="ECO:0000313" key="1">
    <source>
        <dbReference type="EMBL" id="MBL0386849.1"/>
    </source>
</evidence>
<dbReference type="InterPro" id="IPR045865">
    <property type="entry name" value="ACT-like_dom_sf"/>
</dbReference>
<sequence length="92" mass="10178">MTHALFICCSDPVQILGPVAMSLTQEGLSMEAMTISQREDLAEMHLSVSGDEDAVERFRQNLQDVRGVQLATNLSTDEQGWFISAQICEVYA</sequence>
<dbReference type="EMBL" id="JAEQNB010000002">
    <property type="protein sequence ID" value="MBL0386849.1"/>
    <property type="molecule type" value="Genomic_DNA"/>
</dbReference>
<name>A0ABS1J9B7_9BACL</name>
<evidence type="ECO:0000313" key="2">
    <source>
        <dbReference type="Proteomes" id="UP000602284"/>
    </source>
</evidence>
<proteinExistence type="predicted"/>